<sequence>MYIFQDAHLGRKRLWTVFYVFKTRSNMMRGSMAEEQSKDPQPSPETAPATSHARATPVGPGLDKHGEALMALLPGPLASFEPEVTSALDEVIVTVATEWLLEACDVLKQDSSLSFDYLRCLSVVDYETKLQLVYHLWSREHRHKIVLKVDTKPEDAKVPSVSGLWRSADWFEREGHDLFGVNFEGHPDMKALLLYDGFEGYPGLKSFPFHDYEEW</sequence>
<comment type="similarity">
    <text evidence="1">Belongs to the complex I 30 kDa subunit family.</text>
</comment>
<dbReference type="EMBL" id="UINC01095079">
    <property type="protein sequence ID" value="SVC50872.1"/>
    <property type="molecule type" value="Genomic_DNA"/>
</dbReference>
<dbReference type="PANTHER" id="PTHR10884:SF14">
    <property type="entry name" value="NADH DEHYDROGENASE [UBIQUINONE] IRON-SULFUR PROTEIN 3, MITOCHONDRIAL"/>
    <property type="match status" value="1"/>
</dbReference>
<name>A0A382MTQ1_9ZZZZ</name>
<accession>A0A382MTQ1</accession>
<gene>
    <name evidence="5" type="ORF">METZ01_LOCUS303726</name>
</gene>
<dbReference type="GO" id="GO:0016651">
    <property type="term" value="F:oxidoreductase activity, acting on NAD(P)H"/>
    <property type="evidence" value="ECO:0007669"/>
    <property type="project" value="InterPro"/>
</dbReference>
<keyword evidence="2" id="KW-0813">Transport</keyword>
<dbReference type="PROSITE" id="PS00542">
    <property type="entry name" value="COMPLEX1_30K"/>
    <property type="match status" value="1"/>
</dbReference>
<feature type="domain" description="NADH:ubiquinone oxidoreductase 30kDa subunit" evidence="4">
    <location>
        <begin position="93"/>
        <end position="212"/>
    </location>
</feature>
<feature type="region of interest" description="Disordered" evidence="3">
    <location>
        <begin position="30"/>
        <end position="60"/>
    </location>
</feature>
<evidence type="ECO:0000259" key="4">
    <source>
        <dbReference type="Pfam" id="PF00329"/>
    </source>
</evidence>
<dbReference type="Gene3D" id="3.30.460.80">
    <property type="entry name" value="NADH:ubiquinone oxidoreductase, 30kDa subunit"/>
    <property type="match status" value="1"/>
</dbReference>
<dbReference type="AlphaFoldDB" id="A0A382MTQ1"/>
<reference evidence="5" key="1">
    <citation type="submission" date="2018-05" db="EMBL/GenBank/DDBJ databases">
        <authorList>
            <person name="Lanie J.A."/>
            <person name="Ng W.-L."/>
            <person name="Kazmierczak K.M."/>
            <person name="Andrzejewski T.M."/>
            <person name="Davidsen T.M."/>
            <person name="Wayne K.J."/>
            <person name="Tettelin H."/>
            <person name="Glass J.I."/>
            <person name="Rusch D."/>
            <person name="Podicherti R."/>
            <person name="Tsui H.-C.T."/>
            <person name="Winkler M.E."/>
        </authorList>
    </citation>
    <scope>NUCLEOTIDE SEQUENCE</scope>
</reference>
<dbReference type="InterPro" id="IPR037232">
    <property type="entry name" value="NADH_quin_OxRdtase_su_C/D-like"/>
</dbReference>
<dbReference type="InterPro" id="IPR020396">
    <property type="entry name" value="NADH_UbQ_OxRdtase_CS"/>
</dbReference>
<evidence type="ECO:0000256" key="3">
    <source>
        <dbReference type="SAM" id="MobiDB-lite"/>
    </source>
</evidence>
<evidence type="ECO:0000256" key="1">
    <source>
        <dbReference type="ARBA" id="ARBA00007569"/>
    </source>
</evidence>
<dbReference type="PANTHER" id="PTHR10884">
    <property type="entry name" value="NADH DEHYDROGENASE UBIQUINONE IRON-SULFUR PROTEIN 3"/>
    <property type="match status" value="1"/>
</dbReference>
<protein>
    <recommendedName>
        <fullName evidence="4">NADH:ubiquinone oxidoreductase 30kDa subunit domain-containing protein</fullName>
    </recommendedName>
</protein>
<dbReference type="Pfam" id="PF00329">
    <property type="entry name" value="Complex1_30kDa"/>
    <property type="match status" value="1"/>
</dbReference>
<dbReference type="GO" id="GO:0008137">
    <property type="term" value="F:NADH dehydrogenase (ubiquinone) activity"/>
    <property type="evidence" value="ECO:0007669"/>
    <property type="project" value="InterPro"/>
</dbReference>
<evidence type="ECO:0000256" key="2">
    <source>
        <dbReference type="ARBA" id="ARBA00022448"/>
    </source>
</evidence>
<organism evidence="5">
    <name type="scientific">marine metagenome</name>
    <dbReference type="NCBI Taxonomy" id="408172"/>
    <lineage>
        <taxon>unclassified sequences</taxon>
        <taxon>metagenomes</taxon>
        <taxon>ecological metagenomes</taxon>
    </lineage>
</organism>
<proteinExistence type="inferred from homology"/>
<dbReference type="InterPro" id="IPR001268">
    <property type="entry name" value="NADH_UbQ_OxRdtase_30kDa_su"/>
</dbReference>
<evidence type="ECO:0000313" key="5">
    <source>
        <dbReference type="EMBL" id="SVC50872.1"/>
    </source>
</evidence>
<dbReference type="SUPFAM" id="SSF143243">
    <property type="entry name" value="Nqo5-like"/>
    <property type="match status" value="1"/>
</dbReference>